<dbReference type="SUPFAM" id="SSF51735">
    <property type="entry name" value="NAD(P)-binding Rossmann-fold domains"/>
    <property type="match status" value="1"/>
</dbReference>
<gene>
    <name evidence="3" type="ORF">DFJ66_7501</name>
</gene>
<comment type="caution">
    <text evidence="3">The sequence shown here is derived from an EMBL/GenBank/DDBJ whole genome shotgun (WGS) entry which is preliminary data.</text>
</comment>
<dbReference type="InterPro" id="IPR028939">
    <property type="entry name" value="P5C_Rdtase_cat_N"/>
</dbReference>
<evidence type="ECO:0000259" key="2">
    <source>
        <dbReference type="Pfam" id="PF03807"/>
    </source>
</evidence>
<dbReference type="Proteomes" id="UP000272729">
    <property type="component" value="Unassembled WGS sequence"/>
</dbReference>
<dbReference type="PANTHER" id="PTHR14239">
    <property type="entry name" value="DUDULIN-RELATED"/>
    <property type="match status" value="1"/>
</dbReference>
<dbReference type="OrthoDB" id="5738121at2"/>
<dbReference type="InterPro" id="IPR051267">
    <property type="entry name" value="STEAP_metalloreductase"/>
</dbReference>
<dbReference type="AlphaFoldDB" id="A0A495XR65"/>
<reference evidence="3 4" key="1">
    <citation type="submission" date="2018-10" db="EMBL/GenBank/DDBJ databases">
        <title>Sequencing the genomes of 1000 actinobacteria strains.</title>
        <authorList>
            <person name="Klenk H.-P."/>
        </authorList>
    </citation>
    <scope>NUCLEOTIDE SEQUENCE [LARGE SCALE GENOMIC DNA]</scope>
    <source>
        <strain evidence="3 4">DSM 43911</strain>
    </source>
</reference>
<evidence type="ECO:0000313" key="4">
    <source>
        <dbReference type="Proteomes" id="UP000272729"/>
    </source>
</evidence>
<accession>A0A495XR65</accession>
<feature type="domain" description="Pyrroline-5-carboxylate reductase catalytic N-terminal" evidence="2">
    <location>
        <begin position="2"/>
        <end position="86"/>
    </location>
</feature>
<dbReference type="Gene3D" id="3.40.50.720">
    <property type="entry name" value="NAD(P)-binding Rossmann-like Domain"/>
    <property type="match status" value="1"/>
</dbReference>
<dbReference type="EMBL" id="RBXR01000001">
    <property type="protein sequence ID" value="RKT74158.1"/>
    <property type="molecule type" value="Genomic_DNA"/>
</dbReference>
<evidence type="ECO:0000256" key="1">
    <source>
        <dbReference type="ARBA" id="ARBA00023002"/>
    </source>
</evidence>
<evidence type="ECO:0000313" key="3">
    <source>
        <dbReference type="EMBL" id="RKT74158.1"/>
    </source>
</evidence>
<proteinExistence type="predicted"/>
<organism evidence="3 4">
    <name type="scientific">Saccharothrix variisporea</name>
    <dbReference type="NCBI Taxonomy" id="543527"/>
    <lineage>
        <taxon>Bacteria</taxon>
        <taxon>Bacillati</taxon>
        <taxon>Actinomycetota</taxon>
        <taxon>Actinomycetes</taxon>
        <taxon>Pseudonocardiales</taxon>
        <taxon>Pseudonocardiaceae</taxon>
        <taxon>Saccharothrix</taxon>
    </lineage>
</organism>
<dbReference type="Pfam" id="PF03807">
    <property type="entry name" value="F420_oxidored"/>
    <property type="match status" value="1"/>
</dbReference>
<name>A0A495XR65_9PSEU</name>
<keyword evidence="4" id="KW-1185">Reference proteome</keyword>
<dbReference type="RefSeq" id="WP_121228472.1">
    <property type="nucleotide sequence ID" value="NZ_JBIUBA010000018.1"/>
</dbReference>
<sequence length="203" mass="20311">MKIGVLGTGGMAQALSGKWVARGHDVLVGGRSSERAVALAERIGARAGTLREAVAFGDVLLVAVPASAAVEAVGDARGKVVVDCTNSVAPGFLLEATAGAARLAEASGGDVVKAFNLCHVSVWGDPAPVYEGRPLGVPVCGDSPAALEVVRELVRDAGCVPVDGGGLARAALMEATAAFVIGVWKDGGQDVRAMFPALEAALG</sequence>
<dbReference type="InterPro" id="IPR036291">
    <property type="entry name" value="NAD(P)-bd_dom_sf"/>
</dbReference>
<protein>
    <recommendedName>
        <fullName evidence="2">Pyrroline-5-carboxylate reductase catalytic N-terminal domain-containing protein</fullName>
    </recommendedName>
</protein>
<dbReference type="GO" id="GO:0016491">
    <property type="term" value="F:oxidoreductase activity"/>
    <property type="evidence" value="ECO:0007669"/>
    <property type="project" value="UniProtKB-KW"/>
</dbReference>
<keyword evidence="1" id="KW-0560">Oxidoreductase</keyword>